<dbReference type="CDD" id="cd03278">
    <property type="entry name" value="ABC_SMC_barmotin"/>
    <property type="match status" value="2"/>
</dbReference>
<dbReference type="GO" id="GO:0030261">
    <property type="term" value="P:chromosome condensation"/>
    <property type="evidence" value="ECO:0007669"/>
    <property type="project" value="InterPro"/>
</dbReference>
<reference evidence="9 10" key="1">
    <citation type="submission" date="2016-10" db="EMBL/GenBank/DDBJ databases">
        <authorList>
            <person name="de Groot N.N."/>
        </authorList>
    </citation>
    <scope>NUCLEOTIDE SEQUENCE [LARGE SCALE GENOMIC DNA]</scope>
    <source>
        <strain evidence="9 10">CGMCC 1.6291</strain>
    </source>
</reference>
<dbReference type="Proteomes" id="UP000199657">
    <property type="component" value="Unassembled WGS sequence"/>
</dbReference>
<comment type="subcellular location">
    <subcellularLocation>
        <location evidence="6">Cytoplasm</location>
    </subcellularLocation>
</comment>
<dbReference type="GO" id="GO:0005524">
    <property type="term" value="F:ATP binding"/>
    <property type="evidence" value="ECO:0007669"/>
    <property type="project" value="UniProtKB-UniRule"/>
</dbReference>
<feature type="region of interest" description="Disordered" evidence="7">
    <location>
        <begin position="766"/>
        <end position="789"/>
    </location>
</feature>
<evidence type="ECO:0000256" key="2">
    <source>
        <dbReference type="ARBA" id="ARBA00022741"/>
    </source>
</evidence>
<protein>
    <recommendedName>
        <fullName evidence="6">Chromosome partition protein Smc</fullName>
    </recommendedName>
</protein>
<dbReference type="SMART" id="SM00968">
    <property type="entry name" value="SMC_hinge"/>
    <property type="match status" value="1"/>
</dbReference>
<dbReference type="GO" id="GO:0007059">
    <property type="term" value="P:chromosome segregation"/>
    <property type="evidence" value="ECO:0007669"/>
    <property type="project" value="UniProtKB-UniRule"/>
</dbReference>
<comment type="similarity">
    <text evidence="6">Belongs to the SMC family.</text>
</comment>
<accession>A0A1H8UL93</accession>
<feature type="coiled-coil region" evidence="6">
    <location>
        <begin position="990"/>
        <end position="1017"/>
    </location>
</feature>
<dbReference type="GO" id="GO:0005737">
    <property type="term" value="C:cytoplasm"/>
    <property type="evidence" value="ECO:0007669"/>
    <property type="project" value="UniProtKB-SubCell"/>
</dbReference>
<dbReference type="Pfam" id="PF02463">
    <property type="entry name" value="SMC_N"/>
    <property type="match status" value="1"/>
</dbReference>
<name>A0A1H8UL93_9GAMM</name>
<keyword evidence="5 6" id="KW-0238">DNA-binding</keyword>
<dbReference type="SUPFAM" id="SSF52540">
    <property type="entry name" value="P-loop containing nucleoside triphosphate hydrolases"/>
    <property type="match status" value="2"/>
</dbReference>
<dbReference type="AlphaFoldDB" id="A0A1H8UL93"/>
<evidence type="ECO:0000313" key="10">
    <source>
        <dbReference type="Proteomes" id="UP000199657"/>
    </source>
</evidence>
<dbReference type="InterPro" id="IPR003395">
    <property type="entry name" value="RecF/RecN/SMC_N"/>
</dbReference>
<comment type="domain">
    <text evidence="6">Contains large globular domains required for ATP hydrolysis at each terminus and a third globular domain forming a flexible hinge near the middle of the molecule. These domains are separated by coiled-coil structures.</text>
</comment>
<dbReference type="STRING" id="406100.SAMN04488052_10751"/>
<evidence type="ECO:0000313" key="9">
    <source>
        <dbReference type="EMBL" id="SEP03733.1"/>
    </source>
</evidence>
<evidence type="ECO:0000259" key="8">
    <source>
        <dbReference type="SMART" id="SM00968"/>
    </source>
</evidence>
<dbReference type="SUPFAM" id="SSF75553">
    <property type="entry name" value="Smc hinge domain"/>
    <property type="match status" value="1"/>
</dbReference>
<dbReference type="InterPro" id="IPR024704">
    <property type="entry name" value="SMC"/>
</dbReference>
<dbReference type="GO" id="GO:0003677">
    <property type="term" value="F:DNA binding"/>
    <property type="evidence" value="ECO:0007669"/>
    <property type="project" value="UniProtKB-UniRule"/>
</dbReference>
<comment type="function">
    <text evidence="6">Required for chromosome condensation and partitioning.</text>
</comment>
<dbReference type="Pfam" id="PF06470">
    <property type="entry name" value="SMC_hinge"/>
    <property type="match status" value="1"/>
</dbReference>
<evidence type="ECO:0000256" key="1">
    <source>
        <dbReference type="ARBA" id="ARBA00022490"/>
    </source>
</evidence>
<dbReference type="InterPro" id="IPR011890">
    <property type="entry name" value="SMC_prok"/>
</dbReference>
<evidence type="ECO:0000256" key="7">
    <source>
        <dbReference type="SAM" id="MobiDB-lite"/>
    </source>
</evidence>
<dbReference type="InterPro" id="IPR010935">
    <property type="entry name" value="SMC_hinge"/>
</dbReference>
<dbReference type="HAMAP" id="MF_01894">
    <property type="entry name" value="Smc_prok"/>
    <property type="match status" value="1"/>
</dbReference>
<keyword evidence="4 6" id="KW-0175">Coiled coil</keyword>
<dbReference type="InterPro" id="IPR027417">
    <property type="entry name" value="P-loop_NTPase"/>
</dbReference>
<dbReference type="GO" id="GO:0006260">
    <property type="term" value="P:DNA replication"/>
    <property type="evidence" value="ECO:0007669"/>
    <property type="project" value="UniProtKB-UniRule"/>
</dbReference>
<feature type="coiled-coil region" evidence="6">
    <location>
        <begin position="170"/>
        <end position="425"/>
    </location>
</feature>
<dbReference type="GO" id="GO:0005694">
    <property type="term" value="C:chromosome"/>
    <property type="evidence" value="ECO:0007669"/>
    <property type="project" value="InterPro"/>
</dbReference>
<dbReference type="Gene3D" id="3.40.50.300">
    <property type="entry name" value="P-loop containing nucleotide triphosphate hydrolases"/>
    <property type="match status" value="2"/>
</dbReference>
<evidence type="ECO:0000256" key="5">
    <source>
        <dbReference type="ARBA" id="ARBA00023125"/>
    </source>
</evidence>
<evidence type="ECO:0000256" key="3">
    <source>
        <dbReference type="ARBA" id="ARBA00022840"/>
    </source>
</evidence>
<evidence type="ECO:0000256" key="4">
    <source>
        <dbReference type="ARBA" id="ARBA00023054"/>
    </source>
</evidence>
<dbReference type="PANTHER" id="PTHR43977">
    <property type="entry name" value="STRUCTURAL MAINTENANCE OF CHROMOSOMES PROTEIN 3"/>
    <property type="match status" value="1"/>
</dbReference>
<keyword evidence="3 6" id="KW-0067">ATP-binding</keyword>
<gene>
    <name evidence="6" type="primary">smc</name>
    <name evidence="9" type="ORF">SAMN04488052_10751</name>
</gene>
<dbReference type="GO" id="GO:0016887">
    <property type="term" value="F:ATP hydrolysis activity"/>
    <property type="evidence" value="ECO:0007669"/>
    <property type="project" value="InterPro"/>
</dbReference>
<organism evidence="9 10">
    <name type="scientific">Aquisalimonas asiatica</name>
    <dbReference type="NCBI Taxonomy" id="406100"/>
    <lineage>
        <taxon>Bacteria</taxon>
        <taxon>Pseudomonadati</taxon>
        <taxon>Pseudomonadota</taxon>
        <taxon>Gammaproteobacteria</taxon>
        <taxon>Chromatiales</taxon>
        <taxon>Ectothiorhodospiraceae</taxon>
        <taxon>Aquisalimonas</taxon>
    </lineage>
</organism>
<dbReference type="RefSeq" id="WP_091645059.1">
    <property type="nucleotide sequence ID" value="NZ_FOEG01000007.1"/>
</dbReference>
<dbReference type="PIRSF" id="PIRSF005719">
    <property type="entry name" value="SMC"/>
    <property type="match status" value="1"/>
</dbReference>
<dbReference type="EMBL" id="FOEG01000007">
    <property type="protein sequence ID" value="SEP03733.1"/>
    <property type="molecule type" value="Genomic_DNA"/>
</dbReference>
<dbReference type="OrthoDB" id="9808768at2"/>
<proteinExistence type="inferred from homology"/>
<sequence>MRLKKIKLAGFKSFVDPTTVHLPGNLVGIVGPNGCGKSNVIDAVRWVMGESSAKHLRGESMADVIFNGSSSRKPVGQASIELVFDNSDGTLGGQYASYSEISVKRQVNREAQSQYLLNGTRCRKRDITDVFLGTGLGPRSYSIIEQGMISRIIEAKPEELRVYLEEAAGISLYKERRRETERRIRDTRDNMERLDDVRDEVAGQLEKLSRQARTAERYKEFKAEERQLRAELLAVRLRDLVDEMKTGERALEEQRNALEAEVARQRAAERELVEQREQQGEVSESLNEAQGRYYALGSDINRIEQQVAHERERREKQQEDLAANRQALDELLETVRADEDKLAETRERLAELEPEIEELQELEETASEQVDAAQQAMDDWQQRWDAFNERAAEAVQAAQVERTRIEGLEQRQQTLADRRQRLASERENLDPDSVSDALEALAEEAEELGERQELLGGQLEETEAAAASLAEQEAALDDRIHALRGDIQQSEARLTSLETLQQDALGETEGPVADWLAGHGLDRGGRLAQRLSVEPGWEQAVETVLADRLQAVCVDADQVPAADRLGSPAQGSVTLVSTGGEATGHADHDHGLQPLLAHVAAPGALDDLLHGVFCASDAADAERLRTHLRTGECLVTPDGMLFGRGWTQLSGDAGDGDSVLARERAMEALRAQLETAREQRDQLVDQRREIEEQRQDSEARRDQLREERDGVVQRLTQVHARQDGQRQRLEELQARDQRLAEELAQLDEEAAETAEAVHAARGRLQEALDRSEADGDERERLQQERERHQEALAEVREAMRERRERRHELLLLQENANASRQSLEEQLRRLAEQRERLEARQEELAEARETQGDPIPELEARREQLLQQRVDAEQALQETRNRMAEIEGALRSREEQRQRAEQQVETLRQELERMQLRDQELRVRRQTQSEQLVELGFDLDTLLANLPESATEADWQARLEQIEQRINRLGPINLAAIDEHEQLSERKGYLDQQHADLTEAMETLESAIRKIDRETRQRFKETFDKVNAGIQHMYPRLFGGGEAYLEMTSDDLLATGITIMARPPGKRVSTIHLLSGGEKALTAVALIFAIFELNPAPFCMLDEVDAPLDEANVGRFCQLVKEMSARVQFILITHNKATMEIASHLMGVTMHEAGVSRLVAVDVDEAAEMAVA</sequence>
<keyword evidence="10" id="KW-1185">Reference proteome</keyword>
<feature type="coiled-coil region" evidence="6">
    <location>
        <begin position="459"/>
        <end position="500"/>
    </location>
</feature>
<feature type="domain" description="SMC hinge" evidence="8">
    <location>
        <begin position="521"/>
        <end position="625"/>
    </location>
</feature>
<feature type="region of interest" description="Disordered" evidence="7">
    <location>
        <begin position="689"/>
        <end position="708"/>
    </location>
</feature>
<dbReference type="GO" id="GO:0007062">
    <property type="term" value="P:sister chromatid cohesion"/>
    <property type="evidence" value="ECO:0007669"/>
    <property type="project" value="InterPro"/>
</dbReference>
<dbReference type="NCBIfam" id="TIGR02168">
    <property type="entry name" value="SMC_prok_B"/>
    <property type="match status" value="1"/>
</dbReference>
<evidence type="ECO:0000256" key="6">
    <source>
        <dbReference type="HAMAP-Rule" id="MF_01894"/>
    </source>
</evidence>
<keyword evidence="2 6" id="KW-0547">Nucleotide-binding</keyword>
<dbReference type="InterPro" id="IPR036277">
    <property type="entry name" value="SMC_hinge_sf"/>
</dbReference>
<keyword evidence="1 6" id="KW-0963">Cytoplasm</keyword>
<feature type="binding site" evidence="6">
    <location>
        <begin position="32"/>
        <end position="39"/>
    </location>
    <ligand>
        <name>ATP</name>
        <dbReference type="ChEBI" id="CHEBI:30616"/>
    </ligand>
</feature>
<comment type="subunit">
    <text evidence="6">Homodimer.</text>
</comment>